<proteinExistence type="predicted"/>
<dbReference type="EMBL" id="JBHSSD010000017">
    <property type="protein sequence ID" value="MFC6163988.1"/>
    <property type="molecule type" value="Genomic_DNA"/>
</dbReference>
<dbReference type="Proteomes" id="UP001596253">
    <property type="component" value="Unassembled WGS sequence"/>
</dbReference>
<keyword evidence="2" id="KW-1185">Reference proteome</keyword>
<protein>
    <recommendedName>
        <fullName evidence="3">Phage protein</fullName>
    </recommendedName>
</protein>
<sequence>MTATLVNYLEFMATRLPNHQITVQKAIALTMTMAENLNADFWLEVRFNAVTDSYRLETHSWFQDYQRWDEELLARIEADYEELLEESGLI</sequence>
<organism evidence="1 2">
    <name type="scientific">Lactiplantibacillus dongliensis</name>
    <dbReference type="NCBI Taxonomy" id="2559919"/>
    <lineage>
        <taxon>Bacteria</taxon>
        <taxon>Bacillati</taxon>
        <taxon>Bacillota</taxon>
        <taxon>Bacilli</taxon>
        <taxon>Lactobacillales</taxon>
        <taxon>Lactobacillaceae</taxon>
        <taxon>Lactiplantibacillus</taxon>
    </lineage>
</organism>
<reference evidence="2" key="1">
    <citation type="journal article" date="2019" name="Int. J. Syst. Evol. Microbiol.">
        <title>The Global Catalogue of Microorganisms (GCM) 10K type strain sequencing project: providing services to taxonomists for standard genome sequencing and annotation.</title>
        <authorList>
            <consortium name="The Broad Institute Genomics Platform"/>
            <consortium name="The Broad Institute Genome Sequencing Center for Infectious Disease"/>
            <person name="Wu L."/>
            <person name="Ma J."/>
        </authorList>
    </citation>
    <scope>NUCLEOTIDE SEQUENCE [LARGE SCALE GENOMIC DNA]</scope>
    <source>
        <strain evidence="2">CCM 8932</strain>
    </source>
</reference>
<gene>
    <name evidence="1" type="ORF">ACFP3T_04775</name>
</gene>
<dbReference type="RefSeq" id="WP_137640477.1">
    <property type="nucleotide sequence ID" value="NZ_BJDK01000021.1"/>
</dbReference>
<comment type="caution">
    <text evidence="1">The sequence shown here is derived from an EMBL/GenBank/DDBJ whole genome shotgun (WGS) entry which is preliminary data.</text>
</comment>
<evidence type="ECO:0000313" key="1">
    <source>
        <dbReference type="EMBL" id="MFC6163988.1"/>
    </source>
</evidence>
<name>A0ABW1R6H8_9LACO</name>
<evidence type="ECO:0000313" key="2">
    <source>
        <dbReference type="Proteomes" id="UP001596253"/>
    </source>
</evidence>
<evidence type="ECO:0008006" key="3">
    <source>
        <dbReference type="Google" id="ProtNLM"/>
    </source>
</evidence>
<accession>A0ABW1R6H8</accession>